<keyword evidence="7 9" id="KW-0663">Pyridoxal phosphate</keyword>
<evidence type="ECO:0000256" key="8">
    <source>
        <dbReference type="ARBA" id="ARBA00047481"/>
    </source>
</evidence>
<dbReference type="GO" id="GO:0030170">
    <property type="term" value="F:pyridoxal phosphate binding"/>
    <property type="evidence" value="ECO:0007669"/>
    <property type="project" value="InterPro"/>
</dbReference>
<accession>A0AAW6QA34</accession>
<proteinExistence type="inferred from homology"/>
<dbReference type="GO" id="GO:0004400">
    <property type="term" value="F:histidinol-phosphate transaminase activity"/>
    <property type="evidence" value="ECO:0007669"/>
    <property type="project" value="UniProtKB-UniRule"/>
</dbReference>
<comment type="subunit">
    <text evidence="4 9">Homodimer.</text>
</comment>
<dbReference type="InterPro" id="IPR004838">
    <property type="entry name" value="NHTrfase_class1_PyrdxlP-BS"/>
</dbReference>
<sequence>MTFLQRANQGVQSLSPYQAGKPIEELERELGISNIVKLASNENPFGFPESAKKAIREQLDSLTRYPDSNGFTLKQTIAGKFGLKPEQITLGNGSNDLVELFAHTFVSEHDEVIFSKYAFIVYPLITQAINATAREIPAKNWGHDLDAFLAAINEKTKLIYISNPNNPTGNFLTHNEIDEFLAKVRSDIIVVLDEAYTEFTAKDERVDSFALLKKYPNLVVSRSLSKAYGLAGLRIGYAVANEEITGLFNRVRQPFNVNSLALAAAVAVLNDDAFVEKVAENNRNELKRYETFCQQYGLKYIPSKGNFITIDFERPAAPIYDALLHEGVIVRPIAGYGMPNHLRVSIGLPQENDRLFDALIKVLNLKEI</sequence>
<dbReference type="InterPro" id="IPR050106">
    <property type="entry name" value="HistidinolP_aminotransfase"/>
</dbReference>
<dbReference type="CDD" id="cd00609">
    <property type="entry name" value="AAT_like"/>
    <property type="match status" value="1"/>
</dbReference>
<dbReference type="SUPFAM" id="SSF53383">
    <property type="entry name" value="PLP-dependent transferases"/>
    <property type="match status" value="1"/>
</dbReference>
<comment type="similarity">
    <text evidence="3 9">Belongs to the class-II pyridoxal-phosphate-dependent aminotransferase family. Histidinol-phosphate aminotransferase subfamily.</text>
</comment>
<protein>
    <recommendedName>
        <fullName evidence="9">Histidinol-phosphate aminotransferase</fullName>
        <ecNumber evidence="9">2.6.1.9</ecNumber>
    </recommendedName>
    <alternativeName>
        <fullName evidence="9">Imidazole acetol-phosphate transaminase</fullName>
    </alternativeName>
</protein>
<dbReference type="NCBIfam" id="TIGR01141">
    <property type="entry name" value="hisC"/>
    <property type="match status" value="1"/>
</dbReference>
<dbReference type="Pfam" id="PF00155">
    <property type="entry name" value="Aminotran_1_2"/>
    <property type="match status" value="1"/>
</dbReference>
<dbReference type="InterPro" id="IPR015421">
    <property type="entry name" value="PyrdxlP-dep_Trfase_major"/>
</dbReference>
<feature type="domain" description="Aminotransferase class I/classII large" evidence="10">
    <location>
        <begin position="34"/>
        <end position="358"/>
    </location>
</feature>
<evidence type="ECO:0000256" key="7">
    <source>
        <dbReference type="ARBA" id="ARBA00022898"/>
    </source>
</evidence>
<gene>
    <name evidence="9 11" type="primary">hisC</name>
    <name evidence="11" type="ORF">P7M15_01290</name>
</gene>
<dbReference type="InterPro" id="IPR015422">
    <property type="entry name" value="PyrdxlP-dep_Trfase_small"/>
</dbReference>
<dbReference type="InterPro" id="IPR005861">
    <property type="entry name" value="HisP_aminotrans"/>
</dbReference>
<evidence type="ECO:0000256" key="1">
    <source>
        <dbReference type="ARBA" id="ARBA00001933"/>
    </source>
</evidence>
<dbReference type="InterPro" id="IPR004839">
    <property type="entry name" value="Aminotransferase_I/II_large"/>
</dbReference>
<dbReference type="GO" id="GO:0000105">
    <property type="term" value="P:L-histidine biosynthetic process"/>
    <property type="evidence" value="ECO:0007669"/>
    <property type="project" value="UniProtKB-UniRule"/>
</dbReference>
<dbReference type="EMBL" id="JARQTW010000002">
    <property type="protein sequence ID" value="MDG2949167.1"/>
    <property type="molecule type" value="Genomic_DNA"/>
</dbReference>
<feature type="modified residue" description="N6-(pyridoxal phosphate)lysine" evidence="9">
    <location>
        <position position="226"/>
    </location>
</feature>
<evidence type="ECO:0000256" key="5">
    <source>
        <dbReference type="ARBA" id="ARBA00022576"/>
    </source>
</evidence>
<evidence type="ECO:0000256" key="3">
    <source>
        <dbReference type="ARBA" id="ARBA00007970"/>
    </source>
</evidence>
<dbReference type="EC" id="2.6.1.9" evidence="9"/>
<keyword evidence="9" id="KW-0368">Histidine biosynthesis</keyword>
<keyword evidence="5 9" id="KW-0032">Aminotransferase</keyword>
<dbReference type="Gene3D" id="3.40.640.10">
    <property type="entry name" value="Type I PLP-dependent aspartate aminotransferase-like (Major domain)"/>
    <property type="match status" value="1"/>
</dbReference>
<dbReference type="RefSeq" id="WP_317476482.1">
    <property type="nucleotide sequence ID" value="NZ_JARQTW010000002.1"/>
</dbReference>
<comment type="cofactor">
    <cofactor evidence="1 9">
        <name>pyridoxal 5'-phosphate</name>
        <dbReference type="ChEBI" id="CHEBI:597326"/>
    </cofactor>
</comment>
<comment type="catalytic activity">
    <reaction evidence="8 9">
        <text>L-histidinol phosphate + 2-oxoglutarate = 3-(imidazol-4-yl)-2-oxopropyl phosphate + L-glutamate</text>
        <dbReference type="Rhea" id="RHEA:23744"/>
        <dbReference type="ChEBI" id="CHEBI:16810"/>
        <dbReference type="ChEBI" id="CHEBI:29985"/>
        <dbReference type="ChEBI" id="CHEBI:57766"/>
        <dbReference type="ChEBI" id="CHEBI:57980"/>
        <dbReference type="EC" id="2.6.1.9"/>
    </reaction>
</comment>
<evidence type="ECO:0000256" key="9">
    <source>
        <dbReference type="HAMAP-Rule" id="MF_01023"/>
    </source>
</evidence>
<dbReference type="Gene3D" id="3.90.1150.10">
    <property type="entry name" value="Aspartate Aminotransferase, domain 1"/>
    <property type="match status" value="1"/>
</dbReference>
<dbReference type="PROSITE" id="PS00105">
    <property type="entry name" value="AA_TRANSFER_CLASS_1"/>
    <property type="match status" value="1"/>
</dbReference>
<dbReference type="HAMAP" id="MF_01023">
    <property type="entry name" value="HisC_aminotrans_2"/>
    <property type="match status" value="1"/>
</dbReference>
<evidence type="ECO:0000313" key="12">
    <source>
        <dbReference type="Proteomes" id="UP001214976"/>
    </source>
</evidence>
<dbReference type="PANTHER" id="PTHR43643:SF3">
    <property type="entry name" value="HISTIDINOL-PHOSPHATE AMINOTRANSFERASE"/>
    <property type="match status" value="1"/>
</dbReference>
<organism evidence="11 12">
    <name type="scientific">Exercitatus varius</name>
    <dbReference type="NCBI Taxonomy" id="67857"/>
    <lineage>
        <taxon>Bacteria</taxon>
        <taxon>Pseudomonadati</taxon>
        <taxon>Pseudomonadota</taxon>
        <taxon>Gammaproteobacteria</taxon>
        <taxon>Pasteurellales</taxon>
        <taxon>Pasteurellaceae</taxon>
        <taxon>Exercitatus</taxon>
    </lineage>
</organism>
<evidence type="ECO:0000259" key="10">
    <source>
        <dbReference type="Pfam" id="PF00155"/>
    </source>
</evidence>
<dbReference type="PANTHER" id="PTHR43643">
    <property type="entry name" value="HISTIDINOL-PHOSPHATE AMINOTRANSFERASE 2"/>
    <property type="match status" value="1"/>
</dbReference>
<evidence type="ECO:0000256" key="6">
    <source>
        <dbReference type="ARBA" id="ARBA00022679"/>
    </source>
</evidence>
<evidence type="ECO:0000313" key="11">
    <source>
        <dbReference type="EMBL" id="MDG2949167.1"/>
    </source>
</evidence>
<keyword evidence="6 9" id="KW-0808">Transferase</keyword>
<comment type="pathway">
    <text evidence="2 9">Amino-acid biosynthesis; L-histidine biosynthesis; L-histidine from 5-phospho-alpha-D-ribose 1-diphosphate: step 7/9.</text>
</comment>
<reference evidence="11" key="1">
    <citation type="submission" date="2023-03" db="EMBL/GenBank/DDBJ databases">
        <title>Classification of Bisgaard taxon 6 and taxon 10 as Exercitatus varius gen. nov., spec. nov.</title>
        <authorList>
            <person name="Christensen H."/>
        </authorList>
    </citation>
    <scope>NUCLEOTIDE SEQUENCE</scope>
    <source>
        <strain evidence="11">86116</strain>
    </source>
</reference>
<keyword evidence="9" id="KW-0028">Amino-acid biosynthesis</keyword>
<dbReference type="InterPro" id="IPR015424">
    <property type="entry name" value="PyrdxlP-dep_Trfase"/>
</dbReference>
<dbReference type="AlphaFoldDB" id="A0AAW6QA34"/>
<dbReference type="Proteomes" id="UP001214976">
    <property type="component" value="Unassembled WGS sequence"/>
</dbReference>
<evidence type="ECO:0000256" key="4">
    <source>
        <dbReference type="ARBA" id="ARBA00011738"/>
    </source>
</evidence>
<name>A0AAW6QA34_9PAST</name>
<comment type="caution">
    <text evidence="11">The sequence shown here is derived from an EMBL/GenBank/DDBJ whole genome shotgun (WGS) entry which is preliminary data.</text>
</comment>
<evidence type="ECO:0000256" key="2">
    <source>
        <dbReference type="ARBA" id="ARBA00005011"/>
    </source>
</evidence>